<organism evidence="1 2">
    <name type="scientific">Metabacillus rhizolycopersici</name>
    <dbReference type="NCBI Taxonomy" id="2875709"/>
    <lineage>
        <taxon>Bacteria</taxon>
        <taxon>Bacillati</taxon>
        <taxon>Bacillota</taxon>
        <taxon>Bacilli</taxon>
        <taxon>Bacillales</taxon>
        <taxon>Bacillaceae</taxon>
        <taxon>Metabacillus</taxon>
    </lineage>
</organism>
<name>A0ABS7V025_9BACI</name>
<accession>A0ABS7V025</accession>
<evidence type="ECO:0000313" key="2">
    <source>
        <dbReference type="Proteomes" id="UP001165287"/>
    </source>
</evidence>
<gene>
    <name evidence="1" type="ORF">K9V48_28085</name>
</gene>
<keyword evidence="2" id="KW-1185">Reference proteome</keyword>
<dbReference type="RefSeq" id="WP_224142325.1">
    <property type="nucleotide sequence ID" value="NZ_JAIQUM010000218.1"/>
</dbReference>
<protein>
    <submittedName>
        <fullName evidence="1">Uncharacterized protein</fullName>
    </submittedName>
</protein>
<dbReference type="Proteomes" id="UP001165287">
    <property type="component" value="Unassembled WGS sequence"/>
</dbReference>
<proteinExistence type="predicted"/>
<reference evidence="1" key="1">
    <citation type="submission" date="2024-05" db="EMBL/GenBank/DDBJ databases">
        <title>Metabacillus sp. nov., isolated from the rhizosphere soil of tomato plants.</title>
        <authorList>
            <person name="Ma R."/>
        </authorList>
    </citation>
    <scope>NUCLEOTIDE SEQUENCE</scope>
    <source>
        <strain evidence="1">DBTR6</strain>
    </source>
</reference>
<comment type="caution">
    <text evidence="1">The sequence shown here is derived from an EMBL/GenBank/DDBJ whole genome shotgun (WGS) entry which is preliminary data.</text>
</comment>
<evidence type="ECO:0000313" key="1">
    <source>
        <dbReference type="EMBL" id="MBZ5753936.1"/>
    </source>
</evidence>
<sequence length="126" mass="14480">MYKRRCYMVVATCKEKINLREANSLFNNYIANKSRGHCVFHDHFLDVPGGIAFFEVNSKEQKESLYMKGELPNWELIIHPLILSRSASGFVYQLDYTSSQYGGVPISKLLERIEEAENNNIDPSDS</sequence>
<dbReference type="EMBL" id="JAIQUM010000218">
    <property type="protein sequence ID" value="MBZ5753936.1"/>
    <property type="molecule type" value="Genomic_DNA"/>
</dbReference>